<accession>C4Y7Y7</accession>
<organism evidence="5 6">
    <name type="scientific">Clavispora lusitaniae (strain ATCC 42720)</name>
    <name type="common">Yeast</name>
    <name type="synonym">Candida lusitaniae</name>
    <dbReference type="NCBI Taxonomy" id="306902"/>
    <lineage>
        <taxon>Eukaryota</taxon>
        <taxon>Fungi</taxon>
        <taxon>Dikarya</taxon>
        <taxon>Ascomycota</taxon>
        <taxon>Saccharomycotina</taxon>
        <taxon>Pichiomycetes</taxon>
        <taxon>Metschnikowiaceae</taxon>
        <taxon>Clavispora</taxon>
    </lineage>
</organism>
<protein>
    <submittedName>
        <fullName evidence="5">Uncharacterized protein</fullName>
    </submittedName>
</protein>
<feature type="signal peptide" evidence="4">
    <location>
        <begin position="1"/>
        <end position="22"/>
    </location>
</feature>
<gene>
    <name evidence="5" type="ORF">CLUG_04315</name>
</gene>
<proteinExistence type="predicted"/>
<keyword evidence="4" id="KW-0732">Signal</keyword>
<dbReference type="OrthoDB" id="25131at2759"/>
<dbReference type="PANTHER" id="PTHR22889">
    <property type="entry name" value="WD REPEAT-CONTAINING PROTEIN 89"/>
    <property type="match status" value="1"/>
</dbReference>
<evidence type="ECO:0000313" key="6">
    <source>
        <dbReference type="Proteomes" id="UP000007703"/>
    </source>
</evidence>
<evidence type="ECO:0000256" key="1">
    <source>
        <dbReference type="ARBA" id="ARBA00022574"/>
    </source>
</evidence>
<dbReference type="SUPFAM" id="SSF50978">
    <property type="entry name" value="WD40 repeat-like"/>
    <property type="match status" value="1"/>
</dbReference>
<evidence type="ECO:0000256" key="2">
    <source>
        <dbReference type="ARBA" id="ARBA00022737"/>
    </source>
</evidence>
<dbReference type="SMART" id="SM00320">
    <property type="entry name" value="WD40"/>
    <property type="match status" value="3"/>
</dbReference>
<dbReference type="FunCoup" id="C4Y7Y7">
    <property type="interactions" value="690"/>
</dbReference>
<dbReference type="InParanoid" id="C4Y7Y7"/>
<dbReference type="HOGENOM" id="CLU_037323_3_1_1"/>
<dbReference type="Gene3D" id="2.130.10.10">
    <property type="entry name" value="YVTN repeat-like/Quinoprotein amine dehydrogenase"/>
    <property type="match status" value="1"/>
</dbReference>
<sequence length="443" mass="49440">MHQPLKAWFYLLSEFLNLICLSQNIKENVSQTCLMKIPAFKSSTIRNVIRHSVLYAHQHLHLSIHHHHLSHIIQVNMSSSFLRSWSAPADTWTLSLRRFEGASGAAIAVSTSSGGLTLLSAELSPVGSISAHEASISGITKVDESTLASSSSDGVKVWDLRQASSKPQFSLSSARKSNFLSIACSGTTLAAGTELAGQDAELYVWDLRNTESPLRLFADSHHDDISSVNFHQSLPYVVSGCTDGNVLVQKLDEPDEDEALHQVIPFASVHSCSFSKPNRISVLSHMETLAFFELNSTDYETHEEPPAHELGDVRAIWPDCEYVVDIYQDYAAFGANSRNSLSIVPFDAATEKFDLGRRVAFPDAHGSEVVRDVLLWGETVYSAGEDGLVKAWRMPEDTEDKETKNRDKKRKEQEKHRRKQGLRSKNGEKREKSDRKANRFKPY</sequence>
<dbReference type="AlphaFoldDB" id="C4Y7Y7"/>
<dbReference type="InterPro" id="IPR015943">
    <property type="entry name" value="WD40/YVTN_repeat-like_dom_sf"/>
</dbReference>
<dbReference type="EMBL" id="CH408080">
    <property type="protein sequence ID" value="EEQ40187.1"/>
    <property type="molecule type" value="Genomic_DNA"/>
</dbReference>
<dbReference type="STRING" id="306902.C4Y7Y7"/>
<feature type="compositionally biased region" description="Basic and acidic residues" evidence="3">
    <location>
        <begin position="425"/>
        <end position="437"/>
    </location>
</feature>
<dbReference type="VEuPathDB" id="FungiDB:CLUG_04315"/>
<dbReference type="GeneID" id="8495800"/>
<dbReference type="PANTHER" id="PTHR22889:SF0">
    <property type="entry name" value="WD REPEAT-CONTAINING PROTEIN 89"/>
    <property type="match status" value="1"/>
</dbReference>
<keyword evidence="2" id="KW-0677">Repeat</keyword>
<dbReference type="InterPro" id="IPR001680">
    <property type="entry name" value="WD40_rpt"/>
</dbReference>
<dbReference type="OMA" id="SIHSCGW"/>
<keyword evidence="1" id="KW-0853">WD repeat</keyword>
<reference evidence="5 6" key="1">
    <citation type="journal article" date="2009" name="Nature">
        <title>Evolution of pathogenicity and sexual reproduction in eight Candida genomes.</title>
        <authorList>
            <person name="Butler G."/>
            <person name="Rasmussen M.D."/>
            <person name="Lin M.F."/>
            <person name="Santos M.A."/>
            <person name="Sakthikumar S."/>
            <person name="Munro C.A."/>
            <person name="Rheinbay E."/>
            <person name="Grabherr M."/>
            <person name="Forche A."/>
            <person name="Reedy J.L."/>
            <person name="Agrafioti I."/>
            <person name="Arnaud M.B."/>
            <person name="Bates S."/>
            <person name="Brown A.J."/>
            <person name="Brunke S."/>
            <person name="Costanzo M.C."/>
            <person name="Fitzpatrick D.A."/>
            <person name="de Groot P.W."/>
            <person name="Harris D."/>
            <person name="Hoyer L.L."/>
            <person name="Hube B."/>
            <person name="Klis F.M."/>
            <person name="Kodira C."/>
            <person name="Lennard N."/>
            <person name="Logue M.E."/>
            <person name="Martin R."/>
            <person name="Neiman A.M."/>
            <person name="Nikolaou E."/>
            <person name="Quail M.A."/>
            <person name="Quinn J."/>
            <person name="Santos M.C."/>
            <person name="Schmitzberger F.F."/>
            <person name="Sherlock G."/>
            <person name="Shah P."/>
            <person name="Silverstein K.A."/>
            <person name="Skrzypek M.S."/>
            <person name="Soll D."/>
            <person name="Staggs R."/>
            <person name="Stansfield I."/>
            <person name="Stumpf M.P."/>
            <person name="Sudbery P.E."/>
            <person name="Srikantha T."/>
            <person name="Zeng Q."/>
            <person name="Berman J."/>
            <person name="Berriman M."/>
            <person name="Heitman J."/>
            <person name="Gow N.A."/>
            <person name="Lorenz M.C."/>
            <person name="Birren B.W."/>
            <person name="Kellis M."/>
            <person name="Cuomo C.A."/>
        </authorList>
    </citation>
    <scope>NUCLEOTIDE SEQUENCE [LARGE SCALE GENOMIC DNA]</scope>
    <source>
        <strain evidence="5 6">ATCC 42720</strain>
    </source>
</reference>
<feature type="region of interest" description="Disordered" evidence="3">
    <location>
        <begin position="392"/>
        <end position="443"/>
    </location>
</feature>
<dbReference type="Pfam" id="PF00400">
    <property type="entry name" value="WD40"/>
    <property type="match status" value="1"/>
</dbReference>
<name>C4Y7Y7_CLAL4</name>
<feature type="compositionally biased region" description="Basic and acidic residues" evidence="3">
    <location>
        <begin position="393"/>
        <end position="415"/>
    </location>
</feature>
<evidence type="ECO:0000313" key="5">
    <source>
        <dbReference type="EMBL" id="EEQ40187.1"/>
    </source>
</evidence>
<dbReference type="InterPro" id="IPR039328">
    <property type="entry name" value="WDR89"/>
</dbReference>
<evidence type="ECO:0000256" key="4">
    <source>
        <dbReference type="SAM" id="SignalP"/>
    </source>
</evidence>
<evidence type="ECO:0000256" key="3">
    <source>
        <dbReference type="SAM" id="MobiDB-lite"/>
    </source>
</evidence>
<dbReference type="InterPro" id="IPR036322">
    <property type="entry name" value="WD40_repeat_dom_sf"/>
</dbReference>
<feature type="chain" id="PRO_5002946274" evidence="4">
    <location>
        <begin position="23"/>
        <end position="443"/>
    </location>
</feature>
<dbReference type="Proteomes" id="UP000007703">
    <property type="component" value="Unassembled WGS sequence"/>
</dbReference>
<dbReference type="KEGG" id="clu:CLUG_04315"/>